<comment type="caution">
    <text evidence="2">The sequence shown here is derived from an EMBL/GenBank/DDBJ whole genome shotgun (WGS) entry which is preliminary data.</text>
</comment>
<reference evidence="2 3" key="1">
    <citation type="submission" date="2018-04" db="EMBL/GenBank/DDBJ databases">
        <title>Paenibacillus taichungensis Genome sequencing and assembly.</title>
        <authorList>
            <person name="Xu J."/>
            <person name="Rensing C."/>
            <person name="Mazhar H.S."/>
        </authorList>
    </citation>
    <scope>NUCLEOTIDE SEQUENCE [LARGE SCALE GENOMIC DNA]</scope>
    <source>
        <strain evidence="2 3">NC1</strain>
    </source>
</reference>
<accession>A0A329QMG0</accession>
<organism evidence="2 3">
    <name type="scientific">Paenibacillus taichungensis</name>
    <dbReference type="NCBI Taxonomy" id="484184"/>
    <lineage>
        <taxon>Bacteria</taxon>
        <taxon>Bacillati</taxon>
        <taxon>Bacillota</taxon>
        <taxon>Bacilli</taxon>
        <taxon>Bacillales</taxon>
        <taxon>Paenibacillaceae</taxon>
        <taxon>Paenibacillus</taxon>
    </lineage>
</organism>
<dbReference type="RefSeq" id="WP_113054305.1">
    <property type="nucleotide sequence ID" value="NZ_CP175536.1"/>
</dbReference>
<proteinExistence type="predicted"/>
<sequence length="216" mass="25358">MKFFWWEVVFYCVVFVLVFFMIFNDYSPVLTVGVGMGASLVAFIIRVYYPLALEKRMDRVESFLRRQQNSPGLYINYVLANRLEDEAVIIMEQLMRKYKQETAQAPYKAAYGVYRKDMNAVRKAVHNIRFADYRAYYETILLMEDGESGQARNRLESIKKQWMKSALLAEIELKAGRHEAAIEHAREAVNSSRGVYRYVLYKEYERSLPQVVKPLA</sequence>
<dbReference type="EMBL" id="QEVW01000012">
    <property type="protein sequence ID" value="RAW13346.1"/>
    <property type="molecule type" value="Genomic_DNA"/>
</dbReference>
<gene>
    <name evidence="2" type="ORF">DC345_18430</name>
</gene>
<keyword evidence="1" id="KW-0812">Transmembrane</keyword>
<evidence type="ECO:0008006" key="4">
    <source>
        <dbReference type="Google" id="ProtNLM"/>
    </source>
</evidence>
<keyword evidence="1" id="KW-0472">Membrane</keyword>
<evidence type="ECO:0000313" key="2">
    <source>
        <dbReference type="EMBL" id="RAW13346.1"/>
    </source>
</evidence>
<evidence type="ECO:0000256" key="1">
    <source>
        <dbReference type="SAM" id="Phobius"/>
    </source>
</evidence>
<evidence type="ECO:0000313" key="3">
    <source>
        <dbReference type="Proteomes" id="UP000250642"/>
    </source>
</evidence>
<keyword evidence="1" id="KW-1133">Transmembrane helix</keyword>
<protein>
    <recommendedName>
        <fullName evidence="4">Tetratricopeptide repeat protein</fullName>
    </recommendedName>
</protein>
<feature type="transmembrane region" description="Helical" evidence="1">
    <location>
        <begin position="5"/>
        <end position="23"/>
    </location>
</feature>
<dbReference type="Proteomes" id="UP000250642">
    <property type="component" value="Unassembled WGS sequence"/>
</dbReference>
<name>A0A329QMG0_9BACL</name>
<dbReference type="AlphaFoldDB" id="A0A329QMG0"/>
<feature type="transmembrane region" description="Helical" evidence="1">
    <location>
        <begin position="29"/>
        <end position="49"/>
    </location>
</feature>